<evidence type="ECO:0000256" key="1">
    <source>
        <dbReference type="SAM" id="MobiDB-lite"/>
    </source>
</evidence>
<comment type="caution">
    <text evidence="2">The sequence shown here is derived from an EMBL/GenBank/DDBJ whole genome shotgun (WGS) entry which is preliminary data.</text>
</comment>
<feature type="region of interest" description="Disordered" evidence="1">
    <location>
        <begin position="190"/>
        <end position="264"/>
    </location>
</feature>
<protein>
    <recommendedName>
        <fullName evidence="4">DUF4283 domain-containing protein</fullName>
    </recommendedName>
</protein>
<dbReference type="OrthoDB" id="696043at2759"/>
<gene>
    <name evidence="2" type="ORF">C2845_PM13G04790</name>
</gene>
<dbReference type="AlphaFoldDB" id="A0A3L6RGE7"/>
<evidence type="ECO:0000313" key="3">
    <source>
        <dbReference type="Proteomes" id="UP000275267"/>
    </source>
</evidence>
<evidence type="ECO:0008006" key="4">
    <source>
        <dbReference type="Google" id="ProtNLM"/>
    </source>
</evidence>
<dbReference type="EMBL" id="PQIB02000008">
    <property type="protein sequence ID" value="RLN03142.1"/>
    <property type="molecule type" value="Genomic_DNA"/>
</dbReference>
<dbReference type="PANTHER" id="PTHR33170:SF2">
    <property type="entry name" value="OS12G0531500 PROTEIN"/>
    <property type="match status" value="1"/>
</dbReference>
<sequence>MHLYGFGFPSQGFHCLKLPGVTKSNSDEHVGVLKISSGDADARKVEEELKHLIDASWAWNVKRITDSEYIATFPNKMILDTLSRSSGVTLAKYNLTATVSKSSMNPMASSMLQTGWIQMMGVLGPTRNVEAATLIAELAGEVLAIDEVSLIRDGPVRAKIRARQLSKVRGLVEIFIAGVGYEIKFLAEKKGSQQDTKGPPPPPPPPKNPDDEFFEDDEDYVDSEWEDSYRGRGSKSQKSEAEQARSLGWGKTKHSGHNDTKGED</sequence>
<proteinExistence type="predicted"/>
<feature type="compositionally biased region" description="Acidic residues" evidence="1">
    <location>
        <begin position="211"/>
        <end position="226"/>
    </location>
</feature>
<name>A0A3L6RGE7_PANMI</name>
<dbReference type="STRING" id="4540.A0A3L6RGE7"/>
<organism evidence="2 3">
    <name type="scientific">Panicum miliaceum</name>
    <name type="common">Proso millet</name>
    <name type="synonym">Broomcorn millet</name>
    <dbReference type="NCBI Taxonomy" id="4540"/>
    <lineage>
        <taxon>Eukaryota</taxon>
        <taxon>Viridiplantae</taxon>
        <taxon>Streptophyta</taxon>
        <taxon>Embryophyta</taxon>
        <taxon>Tracheophyta</taxon>
        <taxon>Spermatophyta</taxon>
        <taxon>Magnoliopsida</taxon>
        <taxon>Liliopsida</taxon>
        <taxon>Poales</taxon>
        <taxon>Poaceae</taxon>
        <taxon>PACMAD clade</taxon>
        <taxon>Panicoideae</taxon>
        <taxon>Panicodae</taxon>
        <taxon>Paniceae</taxon>
        <taxon>Panicinae</taxon>
        <taxon>Panicum</taxon>
        <taxon>Panicum sect. Panicum</taxon>
    </lineage>
</organism>
<evidence type="ECO:0000313" key="2">
    <source>
        <dbReference type="EMBL" id="RLN03142.1"/>
    </source>
</evidence>
<dbReference type="PANTHER" id="PTHR33170">
    <property type="entry name" value="DUF4283 DOMAIN-CONTAINING PROTEIN-RELATED"/>
    <property type="match status" value="1"/>
</dbReference>
<keyword evidence="3" id="KW-1185">Reference proteome</keyword>
<dbReference type="Proteomes" id="UP000275267">
    <property type="component" value="Unassembled WGS sequence"/>
</dbReference>
<reference evidence="3" key="1">
    <citation type="journal article" date="2019" name="Nat. Commun.">
        <title>The genome of broomcorn millet.</title>
        <authorList>
            <person name="Zou C."/>
            <person name="Miki D."/>
            <person name="Li D."/>
            <person name="Tang Q."/>
            <person name="Xiao L."/>
            <person name="Rajput S."/>
            <person name="Deng P."/>
            <person name="Jia W."/>
            <person name="Huang R."/>
            <person name="Zhang M."/>
            <person name="Sun Y."/>
            <person name="Hu J."/>
            <person name="Fu X."/>
            <person name="Schnable P.S."/>
            <person name="Li F."/>
            <person name="Zhang H."/>
            <person name="Feng B."/>
            <person name="Zhu X."/>
            <person name="Liu R."/>
            <person name="Schnable J.C."/>
            <person name="Zhu J.-K."/>
            <person name="Zhang H."/>
        </authorList>
    </citation>
    <scope>NUCLEOTIDE SEQUENCE [LARGE SCALE GENOMIC DNA]</scope>
</reference>
<accession>A0A3L6RGE7</accession>
<feature type="compositionally biased region" description="Pro residues" evidence="1">
    <location>
        <begin position="198"/>
        <end position="207"/>
    </location>
</feature>